<comment type="caution">
    <text evidence="1">The sequence shown here is derived from an EMBL/GenBank/DDBJ whole genome shotgun (WGS) entry which is preliminary data.</text>
</comment>
<dbReference type="RefSeq" id="WP_209591675.1">
    <property type="nucleotide sequence ID" value="NZ_JAGGMV010000007.1"/>
</dbReference>
<protein>
    <submittedName>
        <fullName evidence="1">Uncharacterized protein</fullName>
    </submittedName>
</protein>
<dbReference type="AlphaFoldDB" id="A0A8J7RFC1"/>
<proteinExistence type="predicted"/>
<gene>
    <name evidence="1" type="ORF">J3E07_001598</name>
</gene>
<evidence type="ECO:0000313" key="2">
    <source>
        <dbReference type="Proteomes" id="UP000740329"/>
    </source>
</evidence>
<sequence>MVSQEELVKTIINNGGAISSTELKKIYNTKEYGNIGQKITQLKKKKIIEKIDGPSHSMIYFITDLNYVNNLNNESKESDIIILNLNEDLSNYEKLLKFFELKADSEAVKKFKSNMF</sequence>
<evidence type="ECO:0000313" key="1">
    <source>
        <dbReference type="EMBL" id="MBP2202157.1"/>
    </source>
</evidence>
<organism evidence="1 2">
    <name type="scientific">Methanococcus voltae</name>
    <dbReference type="NCBI Taxonomy" id="2188"/>
    <lineage>
        <taxon>Archaea</taxon>
        <taxon>Methanobacteriati</taxon>
        <taxon>Methanobacteriota</taxon>
        <taxon>Methanomada group</taxon>
        <taxon>Methanococci</taxon>
        <taxon>Methanococcales</taxon>
        <taxon>Methanococcaceae</taxon>
        <taxon>Methanococcus</taxon>
    </lineage>
</organism>
<name>A0A8J7RFC1_METVO</name>
<accession>A0A8J7RFC1</accession>
<reference evidence="1" key="1">
    <citation type="submission" date="2021-03" db="EMBL/GenBank/DDBJ databases">
        <title>Genomic Encyclopedia of Type Strains, Phase IV (KMG-V): Genome sequencing to study the core and pangenomes of soil and plant-associated prokaryotes.</title>
        <authorList>
            <person name="Whitman W."/>
        </authorList>
    </citation>
    <scope>NUCLEOTIDE SEQUENCE</scope>
    <source>
        <strain evidence="1">C4</strain>
    </source>
</reference>
<dbReference type="EMBL" id="JAGGMV010000007">
    <property type="protein sequence ID" value="MBP2202157.1"/>
    <property type="molecule type" value="Genomic_DNA"/>
</dbReference>
<dbReference type="Proteomes" id="UP000740329">
    <property type="component" value="Unassembled WGS sequence"/>
</dbReference>